<comment type="similarity">
    <text evidence="2">Belongs to the histone deacetylase HD2 family.</text>
</comment>
<dbReference type="GO" id="GO:0016787">
    <property type="term" value="F:hydrolase activity"/>
    <property type="evidence" value="ECO:0007669"/>
    <property type="project" value="UniProtKB-KW"/>
</dbReference>
<keyword evidence="6" id="KW-0805">Transcription regulation</keyword>
<keyword evidence="9" id="KW-0479">Metal-binding</keyword>
<evidence type="ECO:0000256" key="8">
    <source>
        <dbReference type="ARBA" id="ARBA00023242"/>
    </source>
</evidence>
<sequence>MSSSMEFWGVEVRAGQPLKVQVEEDKLIHLSQASLGESKGKGNESVPLFLKFGDQKLVLGTLSQEKFPQLSFDLVFEKEFELSHNSKSGSVYFPVAYGRSAFLRFLSFVSLTFCCLAIATDEHDHDHECESESESDDDEESLDLPPLNMPENGKAAPKVVAKSVAAKSSEKQVKVVEPKKDEEDDETSDEDDDDSDEDIDDLEDMSDDDLLGESDDEPEETPKKAESGKKRPSESATKTPVPTKKAKAATPQKTDGKKGGHTATPHPSKKAGKTPANSGEQSKPQTPKSAGGSFPCKSCSKVLNSEVGLQSHTKAKHGDK</sequence>
<comment type="subcellular location">
    <subcellularLocation>
        <location evidence="1">Nucleus</location>
        <location evidence="1">Nucleolus</location>
    </subcellularLocation>
</comment>
<dbReference type="FunFam" id="2.60.120.340:FF:000004">
    <property type="entry name" value="Histone deacetylase HDT1"/>
    <property type="match status" value="1"/>
</dbReference>
<keyword evidence="9" id="KW-0862">Zinc</keyword>
<feature type="compositionally biased region" description="Acidic residues" evidence="10">
    <location>
        <begin position="182"/>
        <end position="219"/>
    </location>
</feature>
<dbReference type="AlphaFoldDB" id="A0A2N9GBX2"/>
<keyword evidence="5" id="KW-0156">Chromatin regulator</keyword>
<feature type="compositionally biased region" description="Low complexity" evidence="10">
    <location>
        <begin position="236"/>
        <end position="253"/>
    </location>
</feature>
<keyword evidence="4" id="KW-0378">Hydrolase</keyword>
<evidence type="ECO:0000256" key="9">
    <source>
        <dbReference type="PROSITE-ProRule" id="PRU00042"/>
    </source>
</evidence>
<keyword evidence="3" id="KW-0678">Repressor</keyword>
<evidence type="ECO:0000256" key="10">
    <source>
        <dbReference type="SAM" id="MobiDB-lite"/>
    </source>
</evidence>
<feature type="domain" description="C2H2-type" evidence="11">
    <location>
        <begin position="294"/>
        <end position="320"/>
    </location>
</feature>
<protein>
    <recommendedName>
        <fullName evidence="11">C2H2-type domain-containing protein</fullName>
    </recommendedName>
</protein>
<evidence type="ECO:0000256" key="3">
    <source>
        <dbReference type="ARBA" id="ARBA00022491"/>
    </source>
</evidence>
<evidence type="ECO:0000256" key="6">
    <source>
        <dbReference type="ARBA" id="ARBA00023015"/>
    </source>
</evidence>
<dbReference type="GO" id="GO:0008270">
    <property type="term" value="F:zinc ion binding"/>
    <property type="evidence" value="ECO:0007669"/>
    <property type="project" value="UniProtKB-KW"/>
</dbReference>
<feature type="compositionally biased region" description="Low complexity" evidence="10">
    <location>
        <begin position="154"/>
        <end position="167"/>
    </location>
</feature>
<dbReference type="GO" id="GO:0005730">
    <property type="term" value="C:nucleolus"/>
    <property type="evidence" value="ECO:0007669"/>
    <property type="project" value="UniProtKB-SubCell"/>
</dbReference>
<feature type="region of interest" description="Disordered" evidence="10">
    <location>
        <begin position="127"/>
        <end position="320"/>
    </location>
</feature>
<evidence type="ECO:0000256" key="2">
    <source>
        <dbReference type="ARBA" id="ARBA00006673"/>
    </source>
</evidence>
<dbReference type="PROSITE" id="PS50157">
    <property type="entry name" value="ZINC_FINGER_C2H2_2"/>
    <property type="match status" value="1"/>
</dbReference>
<dbReference type="InterPro" id="IPR041232">
    <property type="entry name" value="NPL"/>
</dbReference>
<feature type="compositionally biased region" description="Polar residues" evidence="10">
    <location>
        <begin position="301"/>
        <end position="312"/>
    </location>
</feature>
<dbReference type="InterPro" id="IPR013087">
    <property type="entry name" value="Znf_C2H2_type"/>
</dbReference>
<dbReference type="EMBL" id="OIVN01001724">
    <property type="protein sequence ID" value="SPC96995.1"/>
    <property type="molecule type" value="Genomic_DNA"/>
</dbReference>
<keyword evidence="9" id="KW-0863">Zinc-finger</keyword>
<name>A0A2N9GBX2_FAGSY</name>
<dbReference type="GO" id="GO:0006325">
    <property type="term" value="P:chromatin organization"/>
    <property type="evidence" value="ECO:0007669"/>
    <property type="project" value="UniProtKB-KW"/>
</dbReference>
<feature type="compositionally biased region" description="Basic and acidic residues" evidence="10">
    <location>
        <begin position="220"/>
        <end position="233"/>
    </location>
</feature>
<evidence type="ECO:0000256" key="5">
    <source>
        <dbReference type="ARBA" id="ARBA00022853"/>
    </source>
</evidence>
<accession>A0A2N9GBX2</accession>
<keyword evidence="8" id="KW-0539">Nucleus</keyword>
<dbReference type="PROSITE" id="PS00028">
    <property type="entry name" value="ZINC_FINGER_C2H2_1"/>
    <property type="match status" value="1"/>
</dbReference>
<dbReference type="Pfam" id="PF17800">
    <property type="entry name" value="NPL"/>
    <property type="match status" value="1"/>
</dbReference>
<proteinExistence type="inferred from homology"/>
<reference evidence="12" key="1">
    <citation type="submission" date="2018-02" db="EMBL/GenBank/DDBJ databases">
        <authorList>
            <person name="Cohen D.B."/>
            <person name="Kent A.D."/>
        </authorList>
    </citation>
    <scope>NUCLEOTIDE SEQUENCE</scope>
</reference>
<evidence type="ECO:0000256" key="4">
    <source>
        <dbReference type="ARBA" id="ARBA00022801"/>
    </source>
</evidence>
<dbReference type="Gene3D" id="2.60.120.340">
    <property type="entry name" value="Nucleoplasmin core domain"/>
    <property type="match status" value="1"/>
</dbReference>
<feature type="compositionally biased region" description="Acidic residues" evidence="10">
    <location>
        <begin position="131"/>
        <end position="142"/>
    </location>
</feature>
<evidence type="ECO:0000313" key="12">
    <source>
        <dbReference type="EMBL" id="SPC96995.1"/>
    </source>
</evidence>
<feature type="compositionally biased region" description="Polar residues" evidence="10">
    <location>
        <begin position="275"/>
        <end position="288"/>
    </location>
</feature>
<evidence type="ECO:0000259" key="11">
    <source>
        <dbReference type="PROSITE" id="PS50157"/>
    </source>
</evidence>
<evidence type="ECO:0000256" key="1">
    <source>
        <dbReference type="ARBA" id="ARBA00004604"/>
    </source>
</evidence>
<feature type="compositionally biased region" description="Basic and acidic residues" evidence="10">
    <location>
        <begin position="168"/>
        <end position="181"/>
    </location>
</feature>
<organism evidence="12">
    <name type="scientific">Fagus sylvatica</name>
    <name type="common">Beechnut</name>
    <dbReference type="NCBI Taxonomy" id="28930"/>
    <lineage>
        <taxon>Eukaryota</taxon>
        <taxon>Viridiplantae</taxon>
        <taxon>Streptophyta</taxon>
        <taxon>Embryophyta</taxon>
        <taxon>Tracheophyta</taxon>
        <taxon>Spermatophyta</taxon>
        <taxon>Magnoliopsida</taxon>
        <taxon>eudicotyledons</taxon>
        <taxon>Gunneridae</taxon>
        <taxon>Pentapetalae</taxon>
        <taxon>rosids</taxon>
        <taxon>fabids</taxon>
        <taxon>Fagales</taxon>
        <taxon>Fagaceae</taxon>
        <taxon>Fagus</taxon>
    </lineage>
</organism>
<evidence type="ECO:0000256" key="7">
    <source>
        <dbReference type="ARBA" id="ARBA00023163"/>
    </source>
</evidence>
<gene>
    <name evidence="12" type="ORF">FSB_LOCUS24877</name>
</gene>
<keyword evidence="7" id="KW-0804">Transcription</keyword>